<name>A0A8H9GP08_9DEIO</name>
<dbReference type="GO" id="GO:0042597">
    <property type="term" value="C:periplasmic space"/>
    <property type="evidence" value="ECO:0007669"/>
    <property type="project" value="UniProtKB-SubCell"/>
</dbReference>
<evidence type="ECO:0000256" key="1">
    <source>
        <dbReference type="ARBA" id="ARBA00004203"/>
    </source>
</evidence>
<evidence type="ECO:0000256" key="5">
    <source>
        <dbReference type="SAM" id="Phobius"/>
    </source>
</evidence>
<dbReference type="InterPro" id="IPR012902">
    <property type="entry name" value="N_methyl_site"/>
</dbReference>
<keyword evidence="3" id="KW-0574">Periplasm</keyword>
<proteinExistence type="predicted"/>
<sequence length="125" mass="14064">MRDDGFTLIEALVTISVIAIALMSILTLMSGTFNLNQRADSQSQATQLAQLQFDALKRVTPTTMPKNGQEEEDVTFNGREFRVRRSYCVTVAYCTSDQRSVQLDVFQGKTLLFTGETVFTELRVK</sequence>
<dbReference type="InterPro" id="IPR045584">
    <property type="entry name" value="Pilin-like"/>
</dbReference>
<keyword evidence="5" id="KW-1133">Transmembrane helix</keyword>
<keyword evidence="5" id="KW-0472">Membrane</keyword>
<dbReference type="SUPFAM" id="SSF54523">
    <property type="entry name" value="Pili subunits"/>
    <property type="match status" value="1"/>
</dbReference>
<dbReference type="NCBIfam" id="TIGR02532">
    <property type="entry name" value="IV_pilin_GFxxxE"/>
    <property type="match status" value="1"/>
</dbReference>
<keyword evidence="4" id="KW-0998">Cell outer membrane</keyword>
<comment type="subcellular location">
    <subcellularLocation>
        <location evidence="1">Cell outer membrane</location>
        <topology evidence="1">Single-pass membrane protein</topology>
    </subcellularLocation>
    <subcellularLocation>
        <location evidence="2">Periplasm</location>
    </subcellularLocation>
</comment>
<dbReference type="EMBL" id="BMQG01000003">
    <property type="protein sequence ID" value="GGM38879.1"/>
    <property type="molecule type" value="Genomic_DNA"/>
</dbReference>
<evidence type="ECO:0000313" key="6">
    <source>
        <dbReference type="EMBL" id="GGM38879.1"/>
    </source>
</evidence>
<protein>
    <recommendedName>
        <fullName evidence="8">Prepilin-type N-terminal cleavage/methylation domain-containing protein</fullName>
    </recommendedName>
</protein>
<evidence type="ECO:0000256" key="3">
    <source>
        <dbReference type="ARBA" id="ARBA00022764"/>
    </source>
</evidence>
<dbReference type="AlphaFoldDB" id="A0A8H9GP08"/>
<evidence type="ECO:0008006" key="8">
    <source>
        <dbReference type="Google" id="ProtNLM"/>
    </source>
</evidence>
<dbReference type="RefSeq" id="WP_110832890.1">
    <property type="nucleotide sequence ID" value="NZ_BMQG01000003.1"/>
</dbReference>
<evidence type="ECO:0000313" key="7">
    <source>
        <dbReference type="Proteomes" id="UP000600547"/>
    </source>
</evidence>
<keyword evidence="7" id="KW-1185">Reference proteome</keyword>
<accession>A0A8H9GP08</accession>
<dbReference type="Pfam" id="PF07963">
    <property type="entry name" value="N_methyl"/>
    <property type="match status" value="1"/>
</dbReference>
<evidence type="ECO:0000256" key="2">
    <source>
        <dbReference type="ARBA" id="ARBA00004418"/>
    </source>
</evidence>
<comment type="caution">
    <text evidence="6">The sequence shown here is derived from an EMBL/GenBank/DDBJ whole genome shotgun (WGS) entry which is preliminary data.</text>
</comment>
<evidence type="ECO:0000256" key="4">
    <source>
        <dbReference type="ARBA" id="ARBA00023237"/>
    </source>
</evidence>
<keyword evidence="5" id="KW-0812">Transmembrane</keyword>
<organism evidence="6 7">
    <name type="scientific">Deinococcus arenae</name>
    <dbReference type="NCBI Taxonomy" id="1452751"/>
    <lineage>
        <taxon>Bacteria</taxon>
        <taxon>Thermotogati</taxon>
        <taxon>Deinococcota</taxon>
        <taxon>Deinococci</taxon>
        <taxon>Deinococcales</taxon>
        <taxon>Deinococcaceae</taxon>
        <taxon>Deinococcus</taxon>
    </lineage>
</organism>
<feature type="transmembrane region" description="Helical" evidence="5">
    <location>
        <begin position="6"/>
        <end position="28"/>
    </location>
</feature>
<reference evidence="7" key="1">
    <citation type="journal article" date="2019" name="Int. J. Syst. Evol. Microbiol.">
        <title>The Global Catalogue of Microorganisms (GCM) 10K type strain sequencing project: providing services to taxonomists for standard genome sequencing and annotation.</title>
        <authorList>
            <consortium name="The Broad Institute Genomics Platform"/>
            <consortium name="The Broad Institute Genome Sequencing Center for Infectious Disease"/>
            <person name="Wu L."/>
            <person name="Ma J."/>
        </authorList>
    </citation>
    <scope>NUCLEOTIDE SEQUENCE [LARGE SCALE GENOMIC DNA]</scope>
    <source>
        <strain evidence="7">JCM 31047</strain>
    </source>
</reference>
<dbReference type="GO" id="GO:0009279">
    <property type="term" value="C:cell outer membrane"/>
    <property type="evidence" value="ECO:0007669"/>
    <property type="project" value="UniProtKB-SubCell"/>
</dbReference>
<gene>
    <name evidence="6" type="ORF">GCM10008956_14190</name>
</gene>
<dbReference type="Proteomes" id="UP000600547">
    <property type="component" value="Unassembled WGS sequence"/>
</dbReference>